<evidence type="ECO:0000256" key="3">
    <source>
        <dbReference type="ARBA" id="ARBA00012872"/>
    </source>
</evidence>
<evidence type="ECO:0000256" key="11">
    <source>
        <dbReference type="ARBA" id="ARBA00029856"/>
    </source>
</evidence>
<evidence type="ECO:0000256" key="1">
    <source>
        <dbReference type="ARBA" id="ARBA00001974"/>
    </source>
</evidence>
<reference evidence="17 18" key="1">
    <citation type="journal article" date="2018" name="Genome Biol. Evol.">
        <title>Cladogenesis and Genomic Streamlining in Extracellular Endosymbionts of Tropical Stink Bugs.</title>
        <authorList>
            <person name="Otero-Bravo A."/>
            <person name="Goffredi S."/>
            <person name="Sabree Z.L."/>
        </authorList>
    </citation>
    <scope>NUCLEOTIDE SEQUENCE [LARGE SCALE GENOMIC DNA]</scope>
    <source>
        <strain evidence="17 18">SoEL</strain>
    </source>
</reference>
<dbReference type="EC" id="1.18.1.2" evidence="4"/>
<dbReference type="InterPro" id="IPR008333">
    <property type="entry name" value="Cbr1-like_FAD-bd_dom"/>
</dbReference>
<gene>
    <name evidence="17" type="ORF">CRV10_01525</name>
</gene>
<dbReference type="GO" id="GO:0000166">
    <property type="term" value="F:nucleotide binding"/>
    <property type="evidence" value="ECO:0007669"/>
    <property type="project" value="UniProtKB-KW"/>
</dbReference>
<evidence type="ECO:0000256" key="8">
    <source>
        <dbReference type="ARBA" id="ARBA00022827"/>
    </source>
</evidence>
<sequence>MSDWVDARVHEIKNWTDVLFSLRIKAPIDSFIAGQFTKIALDLNSKRIQRAYSYVNAPNDEILEFYLTMVPGGKLTPNLHRLKPGEKLMITKKASGSFVLDSIPKCKTLWMLSTGTAIGPYLSILQHGKDLDRFDKIILVHAVRYSTDLSFSNLINKLKDKYVKKLHFQTIVSREKNYYSLYGHIPDLISNGELENAIKLTIDSDSSHVMLCGNPGMVNDTKKLLTNTRGMSINLKASPGHITSENYW</sequence>
<organism evidence="17 18">
    <name type="scientific">Candidatus Pantoea edessiphila</name>
    <dbReference type="NCBI Taxonomy" id="2044610"/>
    <lineage>
        <taxon>Bacteria</taxon>
        <taxon>Pseudomonadati</taxon>
        <taxon>Pseudomonadota</taxon>
        <taxon>Gammaproteobacteria</taxon>
        <taxon>Enterobacterales</taxon>
        <taxon>Erwiniaceae</taxon>
        <taxon>Pantoea</taxon>
    </lineage>
</organism>
<dbReference type="InterPro" id="IPR017938">
    <property type="entry name" value="Riboflavin_synthase-like_b-brl"/>
</dbReference>
<dbReference type="SUPFAM" id="SSF63380">
    <property type="entry name" value="Riboflavin synthase domain-like"/>
    <property type="match status" value="1"/>
</dbReference>
<accession>A0A2P5SX79</accession>
<evidence type="ECO:0000256" key="4">
    <source>
        <dbReference type="ARBA" id="ARBA00013223"/>
    </source>
</evidence>
<name>A0A2P5SX79_9GAMM</name>
<comment type="similarity">
    <text evidence="2">Belongs to the ferredoxin--NADP reductase type 1 family.</text>
</comment>
<evidence type="ECO:0000313" key="17">
    <source>
        <dbReference type="EMBL" id="PPI86913.1"/>
    </source>
</evidence>
<evidence type="ECO:0000256" key="14">
    <source>
        <dbReference type="ARBA" id="ARBA00047271"/>
    </source>
</evidence>
<protein>
    <recommendedName>
        <fullName evidence="5">Flavodoxin/ferredoxin--NADP reductase</fullName>
        <ecNumber evidence="4">1.18.1.2</ecNumber>
        <ecNumber evidence="3">1.19.1.1</ecNumber>
    </recommendedName>
    <alternativeName>
        <fullName evidence="13">Ferredoxin (flavodoxin):NADP(+) oxidoreductase</fullName>
    </alternativeName>
    <alternativeName>
        <fullName evidence="11">Ferredoxin--NADP reductase</fullName>
    </alternativeName>
    <alternativeName>
        <fullName evidence="12">Flavodoxin--NADP reductase</fullName>
    </alternativeName>
</protein>
<dbReference type="RefSeq" id="WP_136130076.1">
    <property type="nucleotide sequence ID" value="NZ_PDKU01000001.1"/>
</dbReference>
<dbReference type="Pfam" id="PF00175">
    <property type="entry name" value="NAD_binding_1"/>
    <property type="match status" value="1"/>
</dbReference>
<evidence type="ECO:0000256" key="13">
    <source>
        <dbReference type="ARBA" id="ARBA00030173"/>
    </source>
</evidence>
<evidence type="ECO:0000256" key="2">
    <source>
        <dbReference type="ARBA" id="ARBA00008312"/>
    </source>
</evidence>
<comment type="catalytic activity">
    <reaction evidence="14">
        <text>reduced [flavodoxin] + NADP(+) = oxidized [flavodoxin] + NADPH + 2 H(+)</text>
        <dbReference type="Rhea" id="RHEA:50756"/>
        <dbReference type="Rhea" id="RHEA-COMP:10622"/>
        <dbReference type="Rhea" id="RHEA-COMP:10623"/>
        <dbReference type="ChEBI" id="CHEBI:15378"/>
        <dbReference type="ChEBI" id="CHEBI:57618"/>
        <dbReference type="ChEBI" id="CHEBI:57783"/>
        <dbReference type="ChEBI" id="CHEBI:58210"/>
        <dbReference type="ChEBI" id="CHEBI:58349"/>
        <dbReference type="EC" id="1.19.1.1"/>
    </reaction>
</comment>
<dbReference type="EC" id="1.19.1.1" evidence="3"/>
<keyword evidence="7" id="KW-0547">Nucleotide-binding</keyword>
<dbReference type="InterPro" id="IPR033892">
    <property type="entry name" value="FNR_bac"/>
</dbReference>
<dbReference type="Pfam" id="PF00970">
    <property type="entry name" value="FAD_binding_6"/>
    <property type="match status" value="1"/>
</dbReference>
<feature type="domain" description="FAD-binding FR-type" evidence="16">
    <location>
        <begin position="2"/>
        <end position="101"/>
    </location>
</feature>
<dbReference type="PROSITE" id="PS51384">
    <property type="entry name" value="FAD_FR"/>
    <property type="match status" value="1"/>
</dbReference>
<dbReference type="InterPro" id="IPR017927">
    <property type="entry name" value="FAD-bd_FR_type"/>
</dbReference>
<proteinExistence type="inferred from homology"/>
<evidence type="ECO:0000256" key="15">
    <source>
        <dbReference type="ARBA" id="ARBA00047776"/>
    </source>
</evidence>
<keyword evidence="9" id="KW-0521">NADP</keyword>
<dbReference type="InterPro" id="IPR001433">
    <property type="entry name" value="OxRdtase_FAD/NAD-bd"/>
</dbReference>
<keyword evidence="10" id="KW-0560">Oxidoreductase</keyword>
<evidence type="ECO:0000313" key="18">
    <source>
        <dbReference type="Proteomes" id="UP000296144"/>
    </source>
</evidence>
<dbReference type="GO" id="GO:0042167">
    <property type="term" value="P:heme catabolic process"/>
    <property type="evidence" value="ECO:0007669"/>
    <property type="project" value="TreeGrafter"/>
</dbReference>
<evidence type="ECO:0000256" key="5">
    <source>
        <dbReference type="ARBA" id="ARBA00020327"/>
    </source>
</evidence>
<comment type="cofactor">
    <cofactor evidence="1">
        <name>FAD</name>
        <dbReference type="ChEBI" id="CHEBI:57692"/>
    </cofactor>
</comment>
<dbReference type="EMBL" id="PDKU01000001">
    <property type="protein sequence ID" value="PPI86913.1"/>
    <property type="molecule type" value="Genomic_DNA"/>
</dbReference>
<keyword evidence="6" id="KW-0285">Flavoprotein</keyword>
<evidence type="ECO:0000256" key="7">
    <source>
        <dbReference type="ARBA" id="ARBA00022741"/>
    </source>
</evidence>
<comment type="catalytic activity">
    <reaction evidence="15">
        <text>2 reduced [2Fe-2S]-[ferredoxin] + NADP(+) + H(+) = 2 oxidized [2Fe-2S]-[ferredoxin] + NADPH</text>
        <dbReference type="Rhea" id="RHEA:20125"/>
        <dbReference type="Rhea" id="RHEA-COMP:10000"/>
        <dbReference type="Rhea" id="RHEA-COMP:10001"/>
        <dbReference type="ChEBI" id="CHEBI:15378"/>
        <dbReference type="ChEBI" id="CHEBI:33737"/>
        <dbReference type="ChEBI" id="CHEBI:33738"/>
        <dbReference type="ChEBI" id="CHEBI:57783"/>
        <dbReference type="ChEBI" id="CHEBI:58349"/>
        <dbReference type="EC" id="1.18.1.2"/>
    </reaction>
</comment>
<evidence type="ECO:0000256" key="10">
    <source>
        <dbReference type="ARBA" id="ARBA00023002"/>
    </source>
</evidence>
<dbReference type="OrthoDB" id="9784483at2"/>
<keyword evidence="8" id="KW-0274">FAD</keyword>
<dbReference type="GO" id="GO:0004324">
    <property type="term" value="F:ferredoxin-NADP+ reductase activity"/>
    <property type="evidence" value="ECO:0007669"/>
    <property type="project" value="UniProtKB-EC"/>
</dbReference>
<dbReference type="InterPro" id="IPR039261">
    <property type="entry name" value="FNR_nucleotide-bd"/>
</dbReference>
<dbReference type="GO" id="GO:0034599">
    <property type="term" value="P:cellular response to oxidative stress"/>
    <property type="evidence" value="ECO:0007669"/>
    <property type="project" value="TreeGrafter"/>
</dbReference>
<evidence type="ECO:0000256" key="9">
    <source>
        <dbReference type="ARBA" id="ARBA00022857"/>
    </source>
</evidence>
<dbReference type="CDD" id="cd06195">
    <property type="entry name" value="FNR1"/>
    <property type="match status" value="1"/>
</dbReference>
<dbReference type="PANTHER" id="PTHR47878:SF1">
    <property type="entry name" value="FLAVODOXIN_FERREDOXIN--NADP REDUCTASE"/>
    <property type="match status" value="1"/>
</dbReference>
<evidence type="ECO:0000256" key="6">
    <source>
        <dbReference type="ARBA" id="ARBA00022630"/>
    </source>
</evidence>
<keyword evidence="18" id="KW-1185">Reference proteome</keyword>
<dbReference type="PANTHER" id="PTHR47878">
    <property type="entry name" value="OXIDOREDUCTASE FAD/NAD(P)-BINDING DOMAIN PROTEIN"/>
    <property type="match status" value="1"/>
</dbReference>
<comment type="caution">
    <text evidence="17">The sequence shown here is derived from an EMBL/GenBank/DDBJ whole genome shotgun (WGS) entry which is preliminary data.</text>
</comment>
<dbReference type="Gene3D" id="2.40.30.10">
    <property type="entry name" value="Translation factors"/>
    <property type="match status" value="1"/>
</dbReference>
<evidence type="ECO:0000259" key="16">
    <source>
        <dbReference type="PROSITE" id="PS51384"/>
    </source>
</evidence>
<dbReference type="AlphaFoldDB" id="A0A2P5SX79"/>
<evidence type="ECO:0000256" key="12">
    <source>
        <dbReference type="ARBA" id="ARBA00030000"/>
    </source>
</evidence>
<dbReference type="SUPFAM" id="SSF52343">
    <property type="entry name" value="Ferredoxin reductase-like, C-terminal NADP-linked domain"/>
    <property type="match status" value="1"/>
</dbReference>
<dbReference type="Gene3D" id="3.40.50.80">
    <property type="entry name" value="Nucleotide-binding domain of ferredoxin-NADP reductase (FNR) module"/>
    <property type="match status" value="1"/>
</dbReference>
<dbReference type="Proteomes" id="UP000296144">
    <property type="component" value="Unassembled WGS sequence"/>
</dbReference>
<dbReference type="InterPro" id="IPR051930">
    <property type="entry name" value="FNR_type-1"/>
</dbReference>